<evidence type="ECO:0000313" key="3">
    <source>
        <dbReference type="Proteomes" id="UP000779507"/>
    </source>
</evidence>
<feature type="compositionally biased region" description="Basic and acidic residues" evidence="1">
    <location>
        <begin position="128"/>
        <end position="142"/>
    </location>
</feature>
<name>A0ABX2FKL2_9BACT</name>
<evidence type="ECO:0000313" key="2">
    <source>
        <dbReference type="EMBL" id="NRT17667.1"/>
    </source>
</evidence>
<dbReference type="RefSeq" id="WP_173808450.1">
    <property type="nucleotide sequence ID" value="NZ_JABSNP010000002.1"/>
</dbReference>
<feature type="compositionally biased region" description="Basic and acidic residues" evidence="1">
    <location>
        <begin position="155"/>
        <end position="166"/>
    </location>
</feature>
<comment type="caution">
    <text evidence="2">The sequence shown here is derived from an EMBL/GenBank/DDBJ whole genome shotgun (WGS) entry which is preliminary data.</text>
</comment>
<reference evidence="2 3" key="1">
    <citation type="submission" date="2020-05" db="EMBL/GenBank/DDBJ databases">
        <title>Genomic Encyclopedia of Type Strains, Phase IV (KMG-V): Genome sequencing to study the core and pangenomes of soil and plant-associated prokaryotes.</title>
        <authorList>
            <person name="Whitman W."/>
        </authorList>
    </citation>
    <scope>NUCLEOTIDE SEQUENCE [LARGE SCALE GENOMIC DNA]</scope>
    <source>
        <strain evidence="2 3">9A</strain>
    </source>
</reference>
<gene>
    <name evidence="2" type="ORF">HNP98_000474</name>
</gene>
<feature type="region of interest" description="Disordered" evidence="1">
    <location>
        <begin position="117"/>
        <end position="166"/>
    </location>
</feature>
<dbReference type="EMBL" id="JABSNP010000002">
    <property type="protein sequence ID" value="NRT17667.1"/>
    <property type="molecule type" value="Genomic_DNA"/>
</dbReference>
<keyword evidence="3" id="KW-1185">Reference proteome</keyword>
<dbReference type="Proteomes" id="UP000779507">
    <property type="component" value="Unassembled WGS sequence"/>
</dbReference>
<sequence>MEAPTPPGRWEADLNGLFATLAQEDQAYLDNLKRQTDFYTNTALPALETAAAALRPHARTCDTGLDEGRAYLIVRHLEGPVEFQYAVVAKVRIEAVLPYVHCWFEENKLAEAIIAEQGQPEAPPGDEQDGKDAKKDDDKADDKEDGGEEQPAEGGDDKKDDKEPSRTKTIELLASWRDDRRIESVTQEEILTDFLNHYQEAVAQARTHLHTTPH</sequence>
<protein>
    <submittedName>
        <fullName evidence="2">Uncharacterized protein</fullName>
    </submittedName>
</protein>
<organism evidence="2 3">
    <name type="scientific">Hymenobacter caeli</name>
    <dbReference type="NCBI Taxonomy" id="2735894"/>
    <lineage>
        <taxon>Bacteria</taxon>
        <taxon>Pseudomonadati</taxon>
        <taxon>Bacteroidota</taxon>
        <taxon>Cytophagia</taxon>
        <taxon>Cytophagales</taxon>
        <taxon>Hymenobacteraceae</taxon>
        <taxon>Hymenobacter</taxon>
    </lineage>
</organism>
<proteinExistence type="predicted"/>
<accession>A0ABX2FKL2</accession>
<evidence type="ECO:0000256" key="1">
    <source>
        <dbReference type="SAM" id="MobiDB-lite"/>
    </source>
</evidence>